<evidence type="ECO:0000256" key="1">
    <source>
        <dbReference type="SAM" id="SignalP"/>
    </source>
</evidence>
<name>A0A081NL25_9GAMM</name>
<keyword evidence="1" id="KW-0732">Signal</keyword>
<evidence type="ECO:0008006" key="4">
    <source>
        <dbReference type="Google" id="ProtNLM"/>
    </source>
</evidence>
<dbReference type="PROSITE" id="PS51257">
    <property type="entry name" value="PROKAR_LIPOPROTEIN"/>
    <property type="match status" value="1"/>
</dbReference>
<reference evidence="2 3" key="1">
    <citation type="submission" date="2014-06" db="EMBL/GenBank/DDBJ databases">
        <title>Whole Genome Sequences of Three Symbiotic Endozoicomonas Bacteria.</title>
        <authorList>
            <person name="Neave M.J."/>
            <person name="Apprill A."/>
            <person name="Voolstra C.R."/>
        </authorList>
    </citation>
    <scope>NUCLEOTIDE SEQUENCE [LARGE SCALE GENOMIC DNA]</scope>
    <source>
        <strain evidence="2 3">DSM 25634</strain>
    </source>
</reference>
<accession>A0A081NL25</accession>
<evidence type="ECO:0000313" key="2">
    <source>
        <dbReference type="EMBL" id="KEQ19148.1"/>
    </source>
</evidence>
<organism evidence="2 3">
    <name type="scientific">Endozoicomonas numazuensis</name>
    <dbReference type="NCBI Taxonomy" id="1137799"/>
    <lineage>
        <taxon>Bacteria</taxon>
        <taxon>Pseudomonadati</taxon>
        <taxon>Pseudomonadota</taxon>
        <taxon>Gammaproteobacteria</taxon>
        <taxon>Oceanospirillales</taxon>
        <taxon>Endozoicomonadaceae</taxon>
        <taxon>Endozoicomonas</taxon>
    </lineage>
</organism>
<dbReference type="OrthoDB" id="6196248at2"/>
<feature type="chain" id="PRO_5001760977" description="DUF4136 domain-containing protein" evidence="1">
    <location>
        <begin position="18"/>
        <end position="185"/>
    </location>
</feature>
<feature type="signal peptide" evidence="1">
    <location>
        <begin position="1"/>
        <end position="17"/>
    </location>
</feature>
<keyword evidence="3" id="KW-1185">Reference proteome</keyword>
<dbReference type="EMBL" id="JOKH01000001">
    <property type="protein sequence ID" value="KEQ19148.1"/>
    <property type="molecule type" value="Genomic_DNA"/>
</dbReference>
<evidence type="ECO:0000313" key="3">
    <source>
        <dbReference type="Proteomes" id="UP000028073"/>
    </source>
</evidence>
<gene>
    <name evidence="2" type="ORF">GZ78_03855</name>
</gene>
<dbReference type="RefSeq" id="WP_034832808.1">
    <property type="nucleotide sequence ID" value="NZ_JOKH01000001.1"/>
</dbReference>
<dbReference type="AlphaFoldDB" id="A0A081NL25"/>
<proteinExistence type="predicted"/>
<comment type="caution">
    <text evidence="2">The sequence shown here is derived from an EMBL/GenBank/DDBJ whole genome shotgun (WGS) entry which is preliminary data.</text>
</comment>
<protein>
    <recommendedName>
        <fullName evidence="4">DUF4136 domain-containing protein</fullName>
    </recommendedName>
</protein>
<sequence length="185" mass="20073">MKFTAAALLTAISIMLAGCVSVTIPQEKPKVSPLSITSSPLHRFSLKDFDGLMFEPIIPGEADPMFPNRDSVYQNIEFEIAHQLSAKMNINPEQLPQAPLIVRYGIASDTTVSDAELVRFFGTTPGLVTKPGQEKLTIAIALVRPTTGDPLWKGVAQGTIVPELNSEMRLARAEAAIARMLSNLQ</sequence>
<dbReference type="Proteomes" id="UP000028073">
    <property type="component" value="Unassembled WGS sequence"/>
</dbReference>